<sequence>MSDETCCGACGFPIYAAKERACVWCRQSADRIEALEAKLAENEVRLRKAVEALRQIADPISLSQGNVNAEIARATLASIKGESHEALP</sequence>
<gene>
    <name evidence="2" type="ORF">UFOVP845_48</name>
</gene>
<keyword evidence="1" id="KW-0175">Coiled coil</keyword>
<feature type="coiled-coil region" evidence="1">
    <location>
        <begin position="25"/>
        <end position="52"/>
    </location>
</feature>
<reference evidence="2" key="1">
    <citation type="submission" date="2020-04" db="EMBL/GenBank/DDBJ databases">
        <authorList>
            <person name="Chiriac C."/>
            <person name="Salcher M."/>
            <person name="Ghai R."/>
            <person name="Kavagutti S V."/>
        </authorList>
    </citation>
    <scope>NUCLEOTIDE SEQUENCE</scope>
</reference>
<protein>
    <submittedName>
        <fullName evidence="2">Uncharacterized protein</fullName>
    </submittedName>
</protein>
<proteinExistence type="predicted"/>
<evidence type="ECO:0000313" key="2">
    <source>
        <dbReference type="EMBL" id="CAB4166730.1"/>
    </source>
</evidence>
<evidence type="ECO:0000256" key="1">
    <source>
        <dbReference type="SAM" id="Coils"/>
    </source>
</evidence>
<accession>A0A6J5P483</accession>
<name>A0A6J5P483_9CAUD</name>
<organism evidence="2">
    <name type="scientific">uncultured Caudovirales phage</name>
    <dbReference type="NCBI Taxonomy" id="2100421"/>
    <lineage>
        <taxon>Viruses</taxon>
        <taxon>Duplodnaviria</taxon>
        <taxon>Heunggongvirae</taxon>
        <taxon>Uroviricota</taxon>
        <taxon>Caudoviricetes</taxon>
        <taxon>Peduoviridae</taxon>
        <taxon>Maltschvirus</taxon>
        <taxon>Maltschvirus maltsch</taxon>
    </lineage>
</organism>
<dbReference type="EMBL" id="LR796781">
    <property type="protein sequence ID" value="CAB4166730.1"/>
    <property type="molecule type" value="Genomic_DNA"/>
</dbReference>